<gene>
    <name evidence="1" type="ORF">T265_04903</name>
</gene>
<dbReference type="EMBL" id="KL596704">
    <property type="protein sequence ID" value="KER28228.1"/>
    <property type="molecule type" value="Genomic_DNA"/>
</dbReference>
<dbReference type="AlphaFoldDB" id="A0A074ZLK6"/>
<name>A0A074ZLK6_OPIVI</name>
<dbReference type="RefSeq" id="XP_009168027.1">
    <property type="nucleotide sequence ID" value="XM_009169763.1"/>
</dbReference>
<sequence length="170" mass="18399">MTQLVTEVRKPPYHESSRGSVSQLHLQSSLVLFTLRQCDLYSLMDQIRGLYIQRTHESCQCLSAIDSGGLIQSDGLGRTGSATSLVLPSGGMAVRRRKCATADRLFSHRIGTLILNSVVDDTGGNGPIAQSGVIVYENDHFKCVAVDSQTEVPSPPMLGCIPSAFQLFSE</sequence>
<reference evidence="1 2" key="1">
    <citation type="submission" date="2013-11" db="EMBL/GenBank/DDBJ databases">
        <title>Opisthorchis viverrini - life in the bile duct.</title>
        <authorList>
            <person name="Young N.D."/>
            <person name="Nagarajan N."/>
            <person name="Lin S.J."/>
            <person name="Korhonen P.K."/>
            <person name="Jex A.R."/>
            <person name="Hall R.S."/>
            <person name="Safavi-Hemami H."/>
            <person name="Kaewkong W."/>
            <person name="Bertrand D."/>
            <person name="Gao S."/>
            <person name="Seet Q."/>
            <person name="Wongkham S."/>
            <person name="Teh B.T."/>
            <person name="Wongkham C."/>
            <person name="Intapan P.M."/>
            <person name="Maleewong W."/>
            <person name="Yang X."/>
            <person name="Hu M."/>
            <person name="Wang Z."/>
            <person name="Hofmann A."/>
            <person name="Sternberg P.W."/>
            <person name="Tan P."/>
            <person name="Wang J."/>
            <person name="Gasser R.B."/>
        </authorList>
    </citation>
    <scope>NUCLEOTIDE SEQUENCE [LARGE SCALE GENOMIC DNA]</scope>
</reference>
<accession>A0A074ZLK6</accession>
<evidence type="ECO:0000313" key="1">
    <source>
        <dbReference type="EMBL" id="KER28228.1"/>
    </source>
</evidence>
<proteinExistence type="predicted"/>
<protein>
    <submittedName>
        <fullName evidence="1">Uncharacterized protein</fullName>
    </submittedName>
</protein>
<dbReference type="KEGG" id="ovi:T265_04903"/>
<keyword evidence="2" id="KW-1185">Reference proteome</keyword>
<dbReference type="GeneID" id="20319085"/>
<dbReference type="Proteomes" id="UP000054324">
    <property type="component" value="Unassembled WGS sequence"/>
</dbReference>
<evidence type="ECO:0000313" key="2">
    <source>
        <dbReference type="Proteomes" id="UP000054324"/>
    </source>
</evidence>
<dbReference type="CTD" id="20319085"/>
<organism evidence="1 2">
    <name type="scientific">Opisthorchis viverrini</name>
    <name type="common">Southeast Asian liver fluke</name>
    <dbReference type="NCBI Taxonomy" id="6198"/>
    <lineage>
        <taxon>Eukaryota</taxon>
        <taxon>Metazoa</taxon>
        <taxon>Spiralia</taxon>
        <taxon>Lophotrochozoa</taxon>
        <taxon>Platyhelminthes</taxon>
        <taxon>Trematoda</taxon>
        <taxon>Digenea</taxon>
        <taxon>Opisthorchiida</taxon>
        <taxon>Opisthorchiata</taxon>
        <taxon>Opisthorchiidae</taxon>
        <taxon>Opisthorchis</taxon>
    </lineage>
</organism>